<keyword evidence="2" id="KW-0813">Transport</keyword>
<reference evidence="8" key="1">
    <citation type="submission" date="2019-11" db="EMBL/GenBank/DDBJ databases">
        <authorList>
            <person name="Feng L."/>
        </authorList>
    </citation>
    <scope>NUCLEOTIDE SEQUENCE</scope>
    <source>
        <strain evidence="8">CnexileLFYP112</strain>
    </source>
</reference>
<gene>
    <name evidence="8" type="primary">mepA_8</name>
    <name evidence="8" type="ORF">CNLFYP112_01944</name>
</gene>
<dbReference type="PANTHER" id="PTHR43823:SF3">
    <property type="entry name" value="MULTIDRUG EXPORT PROTEIN MEPA"/>
    <property type="match status" value="1"/>
</dbReference>
<comment type="subcellular location">
    <subcellularLocation>
        <location evidence="1">Cell membrane</location>
        <topology evidence="1">Multi-pass membrane protein</topology>
    </subcellularLocation>
</comment>
<keyword evidence="3" id="KW-1003">Cell membrane</keyword>
<feature type="transmembrane region" description="Helical" evidence="7">
    <location>
        <begin position="260"/>
        <end position="282"/>
    </location>
</feature>
<feature type="transmembrane region" description="Helical" evidence="7">
    <location>
        <begin position="406"/>
        <end position="424"/>
    </location>
</feature>
<evidence type="ECO:0000256" key="2">
    <source>
        <dbReference type="ARBA" id="ARBA00022448"/>
    </source>
</evidence>
<dbReference type="PANTHER" id="PTHR43823">
    <property type="entry name" value="SPORULATION PROTEIN YKVU"/>
    <property type="match status" value="1"/>
</dbReference>
<dbReference type="Pfam" id="PF01554">
    <property type="entry name" value="MatE"/>
    <property type="match status" value="2"/>
</dbReference>
<accession>A0A6N2U7Y6</accession>
<dbReference type="PIRSF" id="PIRSF006603">
    <property type="entry name" value="DinF"/>
    <property type="match status" value="1"/>
</dbReference>
<sequence length="442" mass="47759">MEKKVIQKNLIRDCLPTVFSLMLSGLYSVMDGLFVGRAAGDTGLAAVNLAWPLVAVITATGIGIGSGGSVLFSNLAGKDEKQESEKTYHLTVCLLVGVGILLSVILFLTYPILLQLLGARGEVLMQAEAYVQIIILGCVFQIIGSGMIPLLRNRGMAVSAMVSMVTGMFVNLALNYVFIFKVGLGIRGAALGTIAAQISVIFICIYLIYIKGKTKVQLVWNWKRSVKIFQIGVSAFGLSLAPSIVLIFTNLQCLKYGGDAAVACYAVISYIVFPVQSMLVGVGDGSQPLMSFYCGAGKREELAYIKRVASASVIVLGVVMLAVVVSVSDFFPAIFGMSKQSEQFFHVGMRISAVSFLFTGLAKFHISYLNATLKVKPAMALIYGETLIVAPIFLFLLPAVFGITGIWWSLAATQVMMLLLYQIVKELKITVDRTKKVDYSIL</sequence>
<dbReference type="GO" id="GO:0015297">
    <property type="term" value="F:antiporter activity"/>
    <property type="evidence" value="ECO:0007669"/>
    <property type="project" value="InterPro"/>
</dbReference>
<dbReference type="InterPro" id="IPR051327">
    <property type="entry name" value="MATE_MepA_subfamily"/>
</dbReference>
<proteinExistence type="predicted"/>
<dbReference type="InterPro" id="IPR002528">
    <property type="entry name" value="MATE_fam"/>
</dbReference>
<keyword evidence="5 7" id="KW-1133">Transmembrane helix</keyword>
<dbReference type="GO" id="GO:0042910">
    <property type="term" value="F:xenobiotic transmembrane transporter activity"/>
    <property type="evidence" value="ECO:0007669"/>
    <property type="project" value="InterPro"/>
</dbReference>
<dbReference type="InterPro" id="IPR048279">
    <property type="entry name" value="MdtK-like"/>
</dbReference>
<evidence type="ECO:0000313" key="8">
    <source>
        <dbReference type="EMBL" id="VYT13617.1"/>
    </source>
</evidence>
<feature type="transmembrane region" description="Helical" evidence="7">
    <location>
        <begin position="50"/>
        <end position="76"/>
    </location>
</feature>
<organism evidence="8">
    <name type="scientific">[Clostridium] nexile</name>
    <dbReference type="NCBI Taxonomy" id="29361"/>
    <lineage>
        <taxon>Bacteria</taxon>
        <taxon>Bacillati</taxon>
        <taxon>Bacillota</taxon>
        <taxon>Clostridia</taxon>
        <taxon>Lachnospirales</taxon>
        <taxon>Lachnospiraceae</taxon>
        <taxon>Tyzzerella</taxon>
    </lineage>
</organism>
<feature type="transmembrane region" description="Helical" evidence="7">
    <location>
        <begin position="12"/>
        <end position="30"/>
    </location>
</feature>
<evidence type="ECO:0000256" key="3">
    <source>
        <dbReference type="ARBA" id="ARBA00022475"/>
    </source>
</evidence>
<protein>
    <submittedName>
        <fullName evidence="8">Multidrug export protein MepA</fullName>
    </submittedName>
</protein>
<evidence type="ECO:0000256" key="4">
    <source>
        <dbReference type="ARBA" id="ARBA00022692"/>
    </source>
</evidence>
<feature type="transmembrane region" description="Helical" evidence="7">
    <location>
        <begin position="308"/>
        <end position="327"/>
    </location>
</feature>
<evidence type="ECO:0000256" key="6">
    <source>
        <dbReference type="ARBA" id="ARBA00023136"/>
    </source>
</evidence>
<feature type="transmembrane region" description="Helical" evidence="7">
    <location>
        <begin position="185"/>
        <end position="208"/>
    </location>
</feature>
<dbReference type="GO" id="GO:0005886">
    <property type="term" value="C:plasma membrane"/>
    <property type="evidence" value="ECO:0007669"/>
    <property type="project" value="UniProtKB-SubCell"/>
</dbReference>
<evidence type="ECO:0000256" key="7">
    <source>
        <dbReference type="SAM" id="Phobius"/>
    </source>
</evidence>
<evidence type="ECO:0000256" key="5">
    <source>
        <dbReference type="ARBA" id="ARBA00022989"/>
    </source>
</evidence>
<keyword evidence="4 7" id="KW-0812">Transmembrane</keyword>
<feature type="transmembrane region" description="Helical" evidence="7">
    <location>
        <begin position="347"/>
        <end position="366"/>
    </location>
</feature>
<feature type="transmembrane region" description="Helical" evidence="7">
    <location>
        <begin position="378"/>
        <end position="400"/>
    </location>
</feature>
<dbReference type="AlphaFoldDB" id="A0A6N2U7Y6"/>
<feature type="transmembrane region" description="Helical" evidence="7">
    <location>
        <begin position="88"/>
        <end position="110"/>
    </location>
</feature>
<name>A0A6N2U7Y6_9FIRM</name>
<dbReference type="EMBL" id="CACRTG010000015">
    <property type="protein sequence ID" value="VYT13617.1"/>
    <property type="molecule type" value="Genomic_DNA"/>
</dbReference>
<feature type="transmembrane region" description="Helical" evidence="7">
    <location>
        <begin position="158"/>
        <end position="179"/>
    </location>
</feature>
<feature type="transmembrane region" description="Helical" evidence="7">
    <location>
        <begin position="228"/>
        <end position="248"/>
    </location>
</feature>
<keyword evidence="6 7" id="KW-0472">Membrane</keyword>
<evidence type="ECO:0000256" key="1">
    <source>
        <dbReference type="ARBA" id="ARBA00004651"/>
    </source>
</evidence>
<feature type="transmembrane region" description="Helical" evidence="7">
    <location>
        <begin position="130"/>
        <end position="151"/>
    </location>
</feature>